<name>A0A915KI12_ROMCU</name>
<organism evidence="2 3">
    <name type="scientific">Romanomermis culicivorax</name>
    <name type="common">Nematode worm</name>
    <dbReference type="NCBI Taxonomy" id="13658"/>
    <lineage>
        <taxon>Eukaryota</taxon>
        <taxon>Metazoa</taxon>
        <taxon>Ecdysozoa</taxon>
        <taxon>Nematoda</taxon>
        <taxon>Enoplea</taxon>
        <taxon>Dorylaimia</taxon>
        <taxon>Mermithida</taxon>
        <taxon>Mermithoidea</taxon>
        <taxon>Mermithidae</taxon>
        <taxon>Romanomermis</taxon>
    </lineage>
</organism>
<protein>
    <submittedName>
        <fullName evidence="3">Uncharacterized protein</fullName>
    </submittedName>
</protein>
<dbReference type="AlphaFoldDB" id="A0A915KI12"/>
<proteinExistence type="predicted"/>
<sequence>MAWSNFEAFGHSPMQCNGRERKRTIQMVTSVNQPPKTSKNQGNLMFDQTKNLCPLAQTLKFFCAKNHVLAQKNTGSKKHQKSRKNVENFPNK</sequence>
<dbReference type="WBParaSite" id="nRc.2.0.1.t37549-RA">
    <property type="protein sequence ID" value="nRc.2.0.1.t37549-RA"/>
    <property type="gene ID" value="nRc.2.0.1.g37549"/>
</dbReference>
<evidence type="ECO:0000313" key="2">
    <source>
        <dbReference type="Proteomes" id="UP000887565"/>
    </source>
</evidence>
<feature type="region of interest" description="Disordered" evidence="1">
    <location>
        <begin position="71"/>
        <end position="92"/>
    </location>
</feature>
<evidence type="ECO:0000256" key="1">
    <source>
        <dbReference type="SAM" id="MobiDB-lite"/>
    </source>
</evidence>
<keyword evidence="2" id="KW-1185">Reference proteome</keyword>
<reference evidence="3" key="1">
    <citation type="submission" date="2022-11" db="UniProtKB">
        <authorList>
            <consortium name="WormBaseParasite"/>
        </authorList>
    </citation>
    <scope>IDENTIFICATION</scope>
</reference>
<feature type="region of interest" description="Disordered" evidence="1">
    <location>
        <begin position="1"/>
        <end position="20"/>
    </location>
</feature>
<dbReference type="Proteomes" id="UP000887565">
    <property type="component" value="Unplaced"/>
</dbReference>
<evidence type="ECO:0000313" key="3">
    <source>
        <dbReference type="WBParaSite" id="nRc.2.0.1.t37549-RA"/>
    </source>
</evidence>
<accession>A0A915KI12</accession>